<evidence type="ECO:0008006" key="4">
    <source>
        <dbReference type="Google" id="ProtNLM"/>
    </source>
</evidence>
<name>A0ABN3Y3E4_9ENTE</name>
<keyword evidence="1" id="KW-1133">Transmembrane helix</keyword>
<reference evidence="2 3" key="1">
    <citation type="journal article" date="2019" name="Int. J. Syst. Evol. Microbiol.">
        <title>The Global Catalogue of Microorganisms (GCM) 10K type strain sequencing project: providing services to taxonomists for standard genome sequencing and annotation.</title>
        <authorList>
            <consortium name="The Broad Institute Genomics Platform"/>
            <consortium name="The Broad Institute Genome Sequencing Center for Infectious Disease"/>
            <person name="Wu L."/>
            <person name="Ma J."/>
        </authorList>
    </citation>
    <scope>NUCLEOTIDE SEQUENCE [LARGE SCALE GENOMIC DNA]</scope>
    <source>
        <strain evidence="2 3">JCM 8736</strain>
    </source>
</reference>
<evidence type="ECO:0000256" key="1">
    <source>
        <dbReference type="SAM" id="Phobius"/>
    </source>
</evidence>
<protein>
    <recommendedName>
        <fullName evidence="4">DUF2393 domain-containing protein</fullName>
    </recommendedName>
</protein>
<dbReference type="RefSeq" id="WP_068710080.1">
    <property type="nucleotide sequence ID" value="NZ_BAAAXQ010000034.1"/>
</dbReference>
<organism evidence="2 3">
    <name type="scientific">Tetragenococcus solitarius</name>
    <dbReference type="NCBI Taxonomy" id="71453"/>
    <lineage>
        <taxon>Bacteria</taxon>
        <taxon>Bacillati</taxon>
        <taxon>Bacillota</taxon>
        <taxon>Bacilli</taxon>
        <taxon>Lactobacillales</taxon>
        <taxon>Enterococcaceae</taxon>
        <taxon>Tetragenococcus</taxon>
    </lineage>
</organism>
<keyword evidence="3" id="KW-1185">Reference proteome</keyword>
<proteinExistence type="predicted"/>
<feature type="transmembrane region" description="Helical" evidence="1">
    <location>
        <begin position="6"/>
        <end position="24"/>
    </location>
</feature>
<keyword evidence="1" id="KW-0472">Membrane</keyword>
<dbReference type="Proteomes" id="UP001501577">
    <property type="component" value="Unassembled WGS sequence"/>
</dbReference>
<evidence type="ECO:0000313" key="2">
    <source>
        <dbReference type="EMBL" id="GAA3016858.1"/>
    </source>
</evidence>
<sequence length="189" mass="21622">MDVMSIINAISSIGTFAMALFYFVSVSIQLYQMRLGFSPALGIGQTFLVEDKGIFKLQSATNLLDEEKGGLSYFSLYNLGGGTARHITIDIYLNKTMLLQEKYVHILPGNENYLLPINEKVHKVLEQPQMKDNKEMEFMITLKYKSSVKQRWHHAALIAQFDAFTDTKKEASVYEIQFINEEDYANKDN</sequence>
<accession>A0ABN3Y3E4</accession>
<evidence type="ECO:0000313" key="3">
    <source>
        <dbReference type="Proteomes" id="UP001501577"/>
    </source>
</evidence>
<keyword evidence="1" id="KW-0812">Transmembrane</keyword>
<gene>
    <name evidence="2" type="ORF">GCM10019998_11330</name>
</gene>
<dbReference type="EMBL" id="BAAAXQ010000034">
    <property type="protein sequence ID" value="GAA3016858.1"/>
    <property type="molecule type" value="Genomic_DNA"/>
</dbReference>
<comment type="caution">
    <text evidence="2">The sequence shown here is derived from an EMBL/GenBank/DDBJ whole genome shotgun (WGS) entry which is preliminary data.</text>
</comment>